<sequence>MTVSWLSKAVIGGSMFAGTSVGAGSALLMSSKAERTKSTYKKRCRIHKLISSNDGTFERIDPEELEQEILGLRQGNFFKQIQEVCERDRDVLIYNPNSTGWQYYDKDDQSGQQVKEKFKEYLKGTASAS</sequence>
<dbReference type="AlphaFoldDB" id="H6N6J4"/>
<evidence type="ECO:0000256" key="1">
    <source>
        <dbReference type="SAM" id="Phobius"/>
    </source>
</evidence>
<dbReference type="Proteomes" id="UP000009135">
    <property type="component" value="Chromosome"/>
</dbReference>
<name>H6N6J4_MYCHN</name>
<feature type="transmembrane region" description="Helical" evidence="1">
    <location>
        <begin position="6"/>
        <end position="28"/>
    </location>
</feature>
<reference evidence="2 3" key="1">
    <citation type="journal article" date="2012" name="J. Bacteriol.">
        <title>Complete genome sequence of Mycoplasma haemocanis strain Illinois.</title>
        <authorList>
            <person name="do Nascimento N.C."/>
            <person name="Guimaraes A.M."/>
            <person name="Santos A.P."/>
            <person name="Sanmiguel P.J."/>
            <person name="Messick J.B."/>
        </authorList>
    </citation>
    <scope>NUCLEOTIDE SEQUENCE [LARGE SCALE GENOMIC DNA]</scope>
    <source>
        <strain evidence="2 3">Illinois</strain>
    </source>
</reference>
<dbReference type="KEGG" id="mhe:MHC_02000"/>
<organism evidence="2 3">
    <name type="scientific">Mycoplasma haemocanis (strain Illinois)</name>
    <dbReference type="NCBI Taxonomy" id="1111676"/>
    <lineage>
        <taxon>Bacteria</taxon>
        <taxon>Bacillati</taxon>
        <taxon>Mycoplasmatota</taxon>
        <taxon>Mollicutes</taxon>
        <taxon>Mycoplasmataceae</taxon>
        <taxon>Mycoplasma</taxon>
    </lineage>
</organism>
<dbReference type="EMBL" id="CP003199">
    <property type="protein sequence ID" value="AEW45266.1"/>
    <property type="molecule type" value="Genomic_DNA"/>
</dbReference>
<dbReference type="OrthoDB" id="402322at2"/>
<dbReference type="HOGENOM" id="CLU_154533_0_0_14"/>
<evidence type="ECO:0000313" key="3">
    <source>
        <dbReference type="Proteomes" id="UP000009135"/>
    </source>
</evidence>
<keyword evidence="1" id="KW-0812">Transmembrane</keyword>
<keyword evidence="1" id="KW-1133">Transmembrane helix</keyword>
<evidence type="ECO:0000313" key="2">
    <source>
        <dbReference type="EMBL" id="AEW45266.1"/>
    </source>
</evidence>
<keyword evidence="3" id="KW-1185">Reference proteome</keyword>
<proteinExistence type="predicted"/>
<protein>
    <submittedName>
        <fullName evidence="2">Uncharacterized protein</fullName>
    </submittedName>
</protein>
<keyword evidence="1" id="KW-0472">Membrane</keyword>
<accession>H6N6J4</accession>
<gene>
    <name evidence="2" type="ordered locus">MHC_02000</name>
</gene>